<dbReference type="OrthoDB" id="5223589at2759"/>
<dbReference type="Pfam" id="PF06912">
    <property type="entry name" value="DUF1275"/>
    <property type="match status" value="1"/>
</dbReference>
<keyword evidence="1" id="KW-0472">Membrane</keyword>
<dbReference type="InterPro" id="IPR010699">
    <property type="entry name" value="DUF1275"/>
</dbReference>
<keyword evidence="1" id="KW-1133">Transmembrane helix</keyword>
<evidence type="ECO:0000313" key="2">
    <source>
        <dbReference type="EMBL" id="KAF4594745.1"/>
    </source>
</evidence>
<organism evidence="2 3">
    <name type="scientific">Ophiocordyceps camponoti-floridani</name>
    <dbReference type="NCBI Taxonomy" id="2030778"/>
    <lineage>
        <taxon>Eukaryota</taxon>
        <taxon>Fungi</taxon>
        <taxon>Dikarya</taxon>
        <taxon>Ascomycota</taxon>
        <taxon>Pezizomycotina</taxon>
        <taxon>Sordariomycetes</taxon>
        <taxon>Hypocreomycetidae</taxon>
        <taxon>Hypocreales</taxon>
        <taxon>Ophiocordycipitaceae</taxon>
        <taxon>Ophiocordyceps</taxon>
    </lineage>
</organism>
<proteinExistence type="predicted"/>
<evidence type="ECO:0000256" key="1">
    <source>
        <dbReference type="SAM" id="Phobius"/>
    </source>
</evidence>
<reference evidence="2 3" key="1">
    <citation type="journal article" date="2020" name="G3 (Bethesda)">
        <title>Genetic Underpinnings of Host Manipulation by Ophiocordyceps as Revealed by Comparative Transcriptomics.</title>
        <authorList>
            <person name="Will I."/>
            <person name="Das B."/>
            <person name="Trinh T."/>
            <person name="Brachmann A."/>
            <person name="Ohm R.A."/>
            <person name="de Bekker C."/>
        </authorList>
    </citation>
    <scope>NUCLEOTIDE SEQUENCE [LARGE SCALE GENOMIC DNA]</scope>
    <source>
        <strain evidence="2 3">EC05</strain>
    </source>
</reference>
<feature type="transmembrane region" description="Helical" evidence="1">
    <location>
        <begin position="172"/>
        <end position="191"/>
    </location>
</feature>
<sequence length="287" mass="30716">MFCRLPLQAANHAPEKNSRAPESVSQEISSQTSAGSFWPLAPERSRLVGHFSDDVRSSLFAEAQLVLLTFCTGIQDVTTFLDYHCFASNQTGNTVFLCIALIISQIEGDTFVTANVGMSLGVFLAAGWLTGQLSHVIGGRKRWWLVSCNLLQTALVFTVAGIQYRYGSSDRGPVALGVIALLAFAAGGQVVQSRSLRITEISTAMATAAWVDLVMDGKLFVLHNRPRNRRLAFLIALAVGSLVGAAVYRQLGSAAAIAISAAGKLLVTILFLFSPAEIRRRGGAAEV</sequence>
<feature type="transmembrane region" description="Helical" evidence="1">
    <location>
        <begin position="231"/>
        <end position="248"/>
    </location>
</feature>
<dbReference type="PANTHER" id="PTHR37488">
    <property type="entry name" value="DUF1275 DOMAIN-CONTAINING PROTEIN"/>
    <property type="match status" value="1"/>
</dbReference>
<gene>
    <name evidence="2" type="ORF">GQ602_000358</name>
</gene>
<dbReference type="EMBL" id="JAACLJ010000001">
    <property type="protein sequence ID" value="KAF4594745.1"/>
    <property type="molecule type" value="Genomic_DNA"/>
</dbReference>
<dbReference type="AlphaFoldDB" id="A0A8H4QBZ0"/>
<feature type="transmembrane region" description="Helical" evidence="1">
    <location>
        <begin position="254"/>
        <end position="273"/>
    </location>
</feature>
<keyword evidence="1" id="KW-0812">Transmembrane</keyword>
<accession>A0A8H4QBZ0</accession>
<dbReference type="Proteomes" id="UP000562929">
    <property type="component" value="Unassembled WGS sequence"/>
</dbReference>
<feature type="transmembrane region" description="Helical" evidence="1">
    <location>
        <begin position="143"/>
        <end position="166"/>
    </location>
</feature>
<protein>
    <submittedName>
        <fullName evidence="2">DUF1275 domain protein</fullName>
    </submittedName>
</protein>
<evidence type="ECO:0000313" key="3">
    <source>
        <dbReference type="Proteomes" id="UP000562929"/>
    </source>
</evidence>
<feature type="transmembrane region" description="Helical" evidence="1">
    <location>
        <begin position="111"/>
        <end position="131"/>
    </location>
</feature>
<dbReference type="PANTHER" id="PTHR37488:SF2">
    <property type="entry name" value="DUF1275 DOMAIN-CONTAINING PROTEIN"/>
    <property type="match status" value="1"/>
</dbReference>
<keyword evidence="3" id="KW-1185">Reference proteome</keyword>
<name>A0A8H4QBZ0_9HYPO</name>
<comment type="caution">
    <text evidence="2">The sequence shown here is derived from an EMBL/GenBank/DDBJ whole genome shotgun (WGS) entry which is preliminary data.</text>
</comment>